<feature type="transmembrane region" description="Helical" evidence="8">
    <location>
        <begin position="106"/>
        <end position="129"/>
    </location>
</feature>
<protein>
    <submittedName>
        <fullName evidence="10">Carbohydrate ABC transporter permease</fullName>
    </submittedName>
</protein>
<evidence type="ECO:0000259" key="9">
    <source>
        <dbReference type="PROSITE" id="PS50928"/>
    </source>
</evidence>
<reference evidence="11" key="1">
    <citation type="journal article" date="2019" name="Int. J. Syst. Evol. Microbiol.">
        <title>The Global Catalogue of Microorganisms (GCM) 10K type strain sequencing project: providing services to taxonomists for standard genome sequencing and annotation.</title>
        <authorList>
            <consortium name="The Broad Institute Genomics Platform"/>
            <consortium name="The Broad Institute Genome Sequencing Center for Infectious Disease"/>
            <person name="Wu L."/>
            <person name="Ma J."/>
        </authorList>
    </citation>
    <scope>NUCLEOTIDE SEQUENCE [LARGE SCALE GENOMIC DNA]</scope>
    <source>
        <strain evidence="11">NBRC 111756</strain>
    </source>
</reference>
<evidence type="ECO:0000313" key="11">
    <source>
        <dbReference type="Proteomes" id="UP001596422"/>
    </source>
</evidence>
<keyword evidence="7 8" id="KW-0472">Membrane</keyword>
<dbReference type="Proteomes" id="UP001596422">
    <property type="component" value="Unassembled WGS sequence"/>
</dbReference>
<feature type="transmembrane region" description="Helical" evidence="8">
    <location>
        <begin position="141"/>
        <end position="160"/>
    </location>
</feature>
<dbReference type="PROSITE" id="PS50928">
    <property type="entry name" value="ABC_TM1"/>
    <property type="match status" value="1"/>
</dbReference>
<feature type="transmembrane region" description="Helical" evidence="8">
    <location>
        <begin position="9"/>
        <end position="30"/>
    </location>
</feature>
<comment type="similarity">
    <text evidence="2">Belongs to the binding-protein-dependent transport system permease family. MalFG subfamily.</text>
</comment>
<keyword evidence="4" id="KW-1003">Cell membrane</keyword>
<gene>
    <name evidence="10" type="ORF">ACFQDL_23585</name>
</gene>
<feature type="transmembrane region" description="Helical" evidence="8">
    <location>
        <begin position="181"/>
        <end position="206"/>
    </location>
</feature>
<evidence type="ECO:0000256" key="7">
    <source>
        <dbReference type="ARBA" id="ARBA00023136"/>
    </source>
</evidence>
<dbReference type="SUPFAM" id="SSF161098">
    <property type="entry name" value="MetI-like"/>
    <property type="match status" value="1"/>
</dbReference>
<evidence type="ECO:0000256" key="3">
    <source>
        <dbReference type="ARBA" id="ARBA00022448"/>
    </source>
</evidence>
<dbReference type="PANTHER" id="PTHR32243">
    <property type="entry name" value="MALTOSE TRANSPORT SYSTEM PERMEASE-RELATED"/>
    <property type="match status" value="1"/>
</dbReference>
<evidence type="ECO:0000256" key="8">
    <source>
        <dbReference type="RuleBase" id="RU363032"/>
    </source>
</evidence>
<evidence type="ECO:0000256" key="6">
    <source>
        <dbReference type="ARBA" id="ARBA00022989"/>
    </source>
</evidence>
<evidence type="ECO:0000256" key="2">
    <source>
        <dbReference type="ARBA" id="ARBA00009047"/>
    </source>
</evidence>
<sequence>MPTRTKDLLFYCVLTVLVCFALGPILLMLITSFKTKVQIFDDLSTFVFMPTLSNYASVLDDPSRLKYLGNSLYVATVSTALTLFMGCMAAYAIVRFRFLGRDTVSMITLLVRTVPPAVLAVPVFAIWTFQYGLANDLNGLVLVYTAINLPFVIWILQSFLAQVPVQLEEAARMDGANPFQVFYKVVLPLIKPGLAAAAIFTFRIAWNEFILALVLTDRGTRTTPVNVSLLNGSHDTHWGEIMALGALIAIPPIIFTFVASKQIISGMTAGAVKG</sequence>
<evidence type="ECO:0000256" key="5">
    <source>
        <dbReference type="ARBA" id="ARBA00022692"/>
    </source>
</evidence>
<dbReference type="InterPro" id="IPR000515">
    <property type="entry name" value="MetI-like"/>
</dbReference>
<dbReference type="Gene3D" id="1.10.3720.10">
    <property type="entry name" value="MetI-like"/>
    <property type="match status" value="1"/>
</dbReference>
<proteinExistence type="inferred from homology"/>
<dbReference type="InterPro" id="IPR050901">
    <property type="entry name" value="BP-dep_ABC_trans_perm"/>
</dbReference>
<feature type="transmembrane region" description="Helical" evidence="8">
    <location>
        <begin position="241"/>
        <end position="259"/>
    </location>
</feature>
<keyword evidence="5 8" id="KW-0812">Transmembrane</keyword>
<comment type="subcellular location">
    <subcellularLocation>
        <location evidence="1 8">Cell membrane</location>
        <topology evidence="1 8">Multi-pass membrane protein</topology>
    </subcellularLocation>
</comment>
<comment type="caution">
    <text evidence="10">The sequence shown here is derived from an EMBL/GenBank/DDBJ whole genome shotgun (WGS) entry which is preliminary data.</text>
</comment>
<feature type="transmembrane region" description="Helical" evidence="8">
    <location>
        <begin position="72"/>
        <end position="94"/>
    </location>
</feature>
<dbReference type="PANTHER" id="PTHR32243:SF18">
    <property type="entry name" value="INNER MEMBRANE ABC TRANSPORTER PERMEASE PROTEIN YCJP"/>
    <property type="match status" value="1"/>
</dbReference>
<evidence type="ECO:0000256" key="4">
    <source>
        <dbReference type="ARBA" id="ARBA00022475"/>
    </source>
</evidence>
<dbReference type="CDD" id="cd06261">
    <property type="entry name" value="TM_PBP2"/>
    <property type="match status" value="1"/>
</dbReference>
<evidence type="ECO:0000256" key="1">
    <source>
        <dbReference type="ARBA" id="ARBA00004651"/>
    </source>
</evidence>
<name>A0ABW2A5B8_9GAMM</name>
<keyword evidence="6 8" id="KW-1133">Transmembrane helix</keyword>
<dbReference type="Pfam" id="PF00528">
    <property type="entry name" value="BPD_transp_1"/>
    <property type="match status" value="1"/>
</dbReference>
<dbReference type="RefSeq" id="WP_379911141.1">
    <property type="nucleotide sequence ID" value="NZ_JBHSWE010000001.1"/>
</dbReference>
<dbReference type="InterPro" id="IPR035906">
    <property type="entry name" value="MetI-like_sf"/>
</dbReference>
<organism evidence="10 11">
    <name type="scientific">Marinobacterium aestuariivivens</name>
    <dbReference type="NCBI Taxonomy" id="1698799"/>
    <lineage>
        <taxon>Bacteria</taxon>
        <taxon>Pseudomonadati</taxon>
        <taxon>Pseudomonadota</taxon>
        <taxon>Gammaproteobacteria</taxon>
        <taxon>Oceanospirillales</taxon>
        <taxon>Oceanospirillaceae</taxon>
        <taxon>Marinobacterium</taxon>
    </lineage>
</organism>
<accession>A0ABW2A5B8</accession>
<keyword evidence="3 8" id="KW-0813">Transport</keyword>
<evidence type="ECO:0000313" key="10">
    <source>
        <dbReference type="EMBL" id="MFC6672721.1"/>
    </source>
</evidence>
<keyword evidence="11" id="KW-1185">Reference proteome</keyword>
<dbReference type="EMBL" id="JBHSWE010000001">
    <property type="protein sequence ID" value="MFC6672721.1"/>
    <property type="molecule type" value="Genomic_DNA"/>
</dbReference>
<feature type="domain" description="ABC transmembrane type-1" evidence="9">
    <location>
        <begin position="68"/>
        <end position="259"/>
    </location>
</feature>